<feature type="compositionally biased region" description="Low complexity" evidence="1">
    <location>
        <begin position="1"/>
        <end position="27"/>
    </location>
</feature>
<evidence type="ECO:0000313" key="4">
    <source>
        <dbReference type="Proteomes" id="UP000646827"/>
    </source>
</evidence>
<feature type="domain" description="PSP1 C-terminal" evidence="2">
    <location>
        <begin position="456"/>
        <end position="541"/>
    </location>
</feature>
<dbReference type="OrthoDB" id="243127at2759"/>
<evidence type="ECO:0000313" key="3">
    <source>
        <dbReference type="EMBL" id="KAG2218985.1"/>
    </source>
</evidence>
<dbReference type="EMBL" id="JAEPRB010000200">
    <property type="protein sequence ID" value="KAG2218985.1"/>
    <property type="molecule type" value="Genomic_DNA"/>
</dbReference>
<gene>
    <name evidence="3" type="ORF">INT45_007647</name>
</gene>
<feature type="compositionally biased region" description="Low complexity" evidence="1">
    <location>
        <begin position="424"/>
        <end position="447"/>
    </location>
</feature>
<dbReference type="AlphaFoldDB" id="A0A8H7RYI4"/>
<evidence type="ECO:0000256" key="1">
    <source>
        <dbReference type="SAM" id="MobiDB-lite"/>
    </source>
</evidence>
<reference evidence="3 4" key="1">
    <citation type="submission" date="2020-12" db="EMBL/GenBank/DDBJ databases">
        <title>Metabolic potential, ecology and presence of endohyphal bacteria is reflected in genomic diversity of Mucoromycotina.</title>
        <authorList>
            <person name="Muszewska A."/>
            <person name="Okrasinska A."/>
            <person name="Steczkiewicz K."/>
            <person name="Drgas O."/>
            <person name="Orlowska M."/>
            <person name="Perlinska-Lenart U."/>
            <person name="Aleksandrzak-Piekarczyk T."/>
            <person name="Szatraj K."/>
            <person name="Zielenkiewicz U."/>
            <person name="Pilsyk S."/>
            <person name="Malc E."/>
            <person name="Mieczkowski P."/>
            <person name="Kruszewska J.S."/>
            <person name="Biernat P."/>
            <person name="Pawlowska J."/>
        </authorList>
    </citation>
    <scope>NUCLEOTIDE SEQUENCE [LARGE SCALE GENOMIC DNA]</scope>
    <source>
        <strain evidence="3 4">CBS 142.35</strain>
    </source>
</reference>
<keyword evidence="4" id="KW-1185">Reference proteome</keyword>
<sequence length="547" mass="62807">MTTVNNEKNNNKSTWSNNNNNSTNNTNDSGFQWEGPSIFDNNNDHAPAHEVVPPDMIDETNNNNNNDNDNSILSVPMLPGVSMEPIYRQHRSLSFSMGQDPTFFGYDDYSDDDDSNNNNPTNNSTTTTTTNNNTKVYKNSLETMKEEEEEDEGKENGQQRTLLLGEDEFNTNRMRSKSSGAALSMLSSFQQDYLSDRYDENNNKNDRGSVEQEDKAKEAWNGIITTTSSDSQGHMNSNTTTSMTPDPVQRLAEQIEAMQFQQQQQQQQSVYNNNIPPTTSGYPITGMSPHTHTHPHSHHHPTEIYSHLPPPPHTQPYYSNHHQQHEIYQEGKGVALHQLPAETLLYMIEFKAGRTDFFYVIPNNNSQQSMPHLGDLVIVEADRGKDLGKIAKENLTPEEILNLKKQQQHEQQQEELEENNDPHSNSSSPSSPLSSLSNEQQQQGSQEMKLSDIQIKRIYRQALPDEISVLLMKSQDEQRALLLCQQKTKQRKLPMEVVDAEYQWDRRKLTFYFVAERRIDFRELVRELFKIYKTRIWMCAVNPTNTN</sequence>
<dbReference type="PROSITE" id="PS51411">
    <property type="entry name" value="PSP1_C"/>
    <property type="match status" value="1"/>
</dbReference>
<dbReference type="PANTHER" id="PTHR43830:SF3">
    <property type="entry name" value="PROTEIN PSP1"/>
    <property type="match status" value="1"/>
</dbReference>
<feature type="region of interest" description="Disordered" evidence="1">
    <location>
        <begin position="404"/>
        <end position="449"/>
    </location>
</feature>
<dbReference type="PANTHER" id="PTHR43830">
    <property type="entry name" value="PROTEIN PSP1"/>
    <property type="match status" value="1"/>
</dbReference>
<dbReference type="InterPro" id="IPR047767">
    <property type="entry name" value="PSP1-like"/>
</dbReference>
<evidence type="ECO:0000259" key="2">
    <source>
        <dbReference type="PROSITE" id="PS51411"/>
    </source>
</evidence>
<feature type="region of interest" description="Disordered" evidence="1">
    <location>
        <begin position="1"/>
        <end position="76"/>
    </location>
</feature>
<dbReference type="GO" id="GO:0005737">
    <property type="term" value="C:cytoplasm"/>
    <property type="evidence" value="ECO:0007669"/>
    <property type="project" value="TreeGrafter"/>
</dbReference>
<feature type="region of interest" description="Disordered" evidence="1">
    <location>
        <begin position="197"/>
        <end position="216"/>
    </location>
</feature>
<accession>A0A8H7RYI4</accession>
<protein>
    <recommendedName>
        <fullName evidence="2">PSP1 C-terminal domain-containing protein</fullName>
    </recommendedName>
</protein>
<feature type="region of interest" description="Disordered" evidence="1">
    <location>
        <begin position="106"/>
        <end position="171"/>
    </location>
</feature>
<proteinExistence type="predicted"/>
<dbReference type="NCBIfam" id="NF041131">
    <property type="entry name" value="RicT_YaaT_fam"/>
    <property type="match status" value="1"/>
</dbReference>
<organism evidence="3 4">
    <name type="scientific">Circinella minor</name>
    <dbReference type="NCBI Taxonomy" id="1195481"/>
    <lineage>
        <taxon>Eukaryota</taxon>
        <taxon>Fungi</taxon>
        <taxon>Fungi incertae sedis</taxon>
        <taxon>Mucoromycota</taxon>
        <taxon>Mucoromycotina</taxon>
        <taxon>Mucoromycetes</taxon>
        <taxon>Mucorales</taxon>
        <taxon>Lichtheimiaceae</taxon>
        <taxon>Circinella</taxon>
    </lineage>
</organism>
<feature type="compositionally biased region" description="Low complexity" evidence="1">
    <location>
        <begin position="61"/>
        <end position="70"/>
    </location>
</feature>
<comment type="caution">
    <text evidence="3">The sequence shown here is derived from an EMBL/GenBank/DDBJ whole genome shotgun (WGS) entry which is preliminary data.</text>
</comment>
<feature type="compositionally biased region" description="Low complexity" evidence="1">
    <location>
        <begin position="116"/>
        <end position="134"/>
    </location>
</feature>
<dbReference type="InterPro" id="IPR007557">
    <property type="entry name" value="PSP1_C"/>
</dbReference>
<name>A0A8H7RYI4_9FUNG</name>
<dbReference type="Pfam" id="PF04468">
    <property type="entry name" value="PSP1"/>
    <property type="match status" value="1"/>
</dbReference>
<dbReference type="Proteomes" id="UP000646827">
    <property type="component" value="Unassembled WGS sequence"/>
</dbReference>